<keyword evidence="4" id="KW-0804">Transcription</keyword>
<accession>A0AAD7QPF3</accession>
<dbReference type="RefSeq" id="XP_056042470.1">
    <property type="nucleotide sequence ID" value="XM_056187927.1"/>
</dbReference>
<keyword evidence="1" id="KW-0479">Metal-binding</keyword>
<evidence type="ECO:0000256" key="2">
    <source>
        <dbReference type="ARBA" id="ARBA00022833"/>
    </source>
</evidence>
<evidence type="ECO:0000256" key="4">
    <source>
        <dbReference type="ARBA" id="ARBA00023163"/>
    </source>
</evidence>
<feature type="domain" description="Zn(2)-C6 fungal-type" evidence="6">
    <location>
        <begin position="7"/>
        <end position="37"/>
    </location>
</feature>
<evidence type="ECO:0000313" key="8">
    <source>
        <dbReference type="Proteomes" id="UP001217417"/>
    </source>
</evidence>
<keyword evidence="5" id="KW-0539">Nucleus</keyword>
<dbReference type="SMART" id="SM00066">
    <property type="entry name" value="GAL4"/>
    <property type="match status" value="1"/>
</dbReference>
<dbReference type="InterPro" id="IPR001138">
    <property type="entry name" value="Zn2Cys6_DnaBD"/>
</dbReference>
<reference evidence="7" key="1">
    <citation type="submission" date="2023-03" db="EMBL/GenBank/DDBJ databases">
        <title>Near-Complete genome sequence of Lipomyces tetrasporous NRRL Y-64009, an oleaginous yeast capable of growing on lignocellulosic hydrolysates.</title>
        <authorList>
            <consortium name="Lawrence Berkeley National Laboratory"/>
            <person name="Jagtap S.S."/>
            <person name="Liu J.-J."/>
            <person name="Walukiewicz H.E."/>
            <person name="Pangilinan J."/>
            <person name="Lipzen A."/>
            <person name="Ahrendt S."/>
            <person name="Koriabine M."/>
            <person name="Cobaugh K."/>
            <person name="Salamov A."/>
            <person name="Yoshinaga Y."/>
            <person name="Ng V."/>
            <person name="Daum C."/>
            <person name="Grigoriev I.V."/>
            <person name="Slininger P.J."/>
            <person name="Dien B.S."/>
            <person name="Jin Y.-S."/>
            <person name="Rao C.V."/>
        </authorList>
    </citation>
    <scope>NUCLEOTIDE SEQUENCE</scope>
    <source>
        <strain evidence="7">NRRL Y-64009</strain>
    </source>
</reference>
<keyword evidence="2" id="KW-0862">Zinc</keyword>
<dbReference type="CDD" id="cd00067">
    <property type="entry name" value="GAL4"/>
    <property type="match status" value="1"/>
</dbReference>
<organism evidence="7 8">
    <name type="scientific">Lipomyces tetrasporus</name>
    <dbReference type="NCBI Taxonomy" id="54092"/>
    <lineage>
        <taxon>Eukaryota</taxon>
        <taxon>Fungi</taxon>
        <taxon>Dikarya</taxon>
        <taxon>Ascomycota</taxon>
        <taxon>Saccharomycotina</taxon>
        <taxon>Lipomycetes</taxon>
        <taxon>Lipomycetales</taxon>
        <taxon>Lipomycetaceae</taxon>
        <taxon>Lipomyces</taxon>
    </lineage>
</organism>
<dbReference type="AlphaFoldDB" id="A0AAD7QPF3"/>
<dbReference type="PROSITE" id="PS50048">
    <property type="entry name" value="ZN2_CY6_FUNGAL_2"/>
    <property type="match status" value="1"/>
</dbReference>
<proteinExistence type="predicted"/>
<keyword evidence="8" id="KW-1185">Reference proteome</keyword>
<protein>
    <recommendedName>
        <fullName evidence="6">Zn(2)-C6 fungal-type domain-containing protein</fullName>
    </recommendedName>
</protein>
<evidence type="ECO:0000256" key="3">
    <source>
        <dbReference type="ARBA" id="ARBA00023015"/>
    </source>
</evidence>
<evidence type="ECO:0000259" key="6">
    <source>
        <dbReference type="PROSITE" id="PS50048"/>
    </source>
</evidence>
<dbReference type="GO" id="GO:0000981">
    <property type="term" value="F:DNA-binding transcription factor activity, RNA polymerase II-specific"/>
    <property type="evidence" value="ECO:0007669"/>
    <property type="project" value="InterPro"/>
</dbReference>
<dbReference type="Proteomes" id="UP001217417">
    <property type="component" value="Unassembled WGS sequence"/>
</dbReference>
<dbReference type="SUPFAM" id="SSF57701">
    <property type="entry name" value="Zn2/Cys6 DNA-binding domain"/>
    <property type="match status" value="1"/>
</dbReference>
<comment type="caution">
    <text evidence="7">The sequence shown here is derived from an EMBL/GenBank/DDBJ whole genome shotgun (WGS) entry which is preliminary data.</text>
</comment>
<dbReference type="Pfam" id="PF00172">
    <property type="entry name" value="Zn_clus"/>
    <property type="match status" value="1"/>
</dbReference>
<dbReference type="InterPro" id="IPR036864">
    <property type="entry name" value="Zn2-C6_fun-type_DNA-bd_sf"/>
</dbReference>
<dbReference type="EMBL" id="JARPMG010000007">
    <property type="protein sequence ID" value="KAJ8099020.1"/>
    <property type="molecule type" value="Genomic_DNA"/>
</dbReference>
<keyword evidence="3" id="KW-0805">Transcription regulation</keyword>
<dbReference type="GeneID" id="80883093"/>
<sequence>MPIRQRSCDTCFRGKRKCGLEYPACKRCQKNNRTCHYRYPSPPQTMESSSFGVASNPVDAPASGPASVDLDFWSDTAFEIDLNDSMLVRELMYPSVSDMLGQLGDLQPVSGNTQSWKWVIEQLKSYPRAFAQHAETVFIRKDLVCDSFPQTIRAAFGVCAACLCMDEDNESVLFRSLNAEVSDLLKKPTSCGALLEDLTKLQAMVLYQIIRIFHGDIKQRALAEQQQSYLGAWGLQLLRRADVELRDAQPSWQTWILTESIRRTVIVAFMIYAVYSIFKHGVCPELPTLSILPISTKQAFWNSRATYLQHSYEDETVKYGDFTTVWLSSPPRKLEPFEKMILVACKGLGRVEALSCPDSTE</sequence>
<evidence type="ECO:0000313" key="7">
    <source>
        <dbReference type="EMBL" id="KAJ8099020.1"/>
    </source>
</evidence>
<evidence type="ECO:0000256" key="1">
    <source>
        <dbReference type="ARBA" id="ARBA00022723"/>
    </source>
</evidence>
<dbReference type="PANTHER" id="PTHR47660">
    <property type="entry name" value="TRANSCRIPTION FACTOR WITH C2H2 AND ZN(2)-CYS(6) DNA BINDING DOMAIN (EUROFUNG)-RELATED-RELATED"/>
    <property type="match status" value="1"/>
</dbReference>
<dbReference type="PANTHER" id="PTHR47660:SF2">
    <property type="entry name" value="TRANSCRIPTION FACTOR WITH C2H2 AND ZN(2)-CYS(6) DNA BINDING DOMAIN (EUROFUNG)"/>
    <property type="match status" value="1"/>
</dbReference>
<dbReference type="GO" id="GO:0008270">
    <property type="term" value="F:zinc ion binding"/>
    <property type="evidence" value="ECO:0007669"/>
    <property type="project" value="InterPro"/>
</dbReference>
<gene>
    <name evidence="7" type="ORF">POJ06DRAFT_255758</name>
</gene>
<dbReference type="Gene3D" id="4.10.240.10">
    <property type="entry name" value="Zn(2)-C6 fungal-type DNA-binding domain"/>
    <property type="match status" value="1"/>
</dbReference>
<name>A0AAD7QPF3_9ASCO</name>
<evidence type="ECO:0000256" key="5">
    <source>
        <dbReference type="ARBA" id="ARBA00023242"/>
    </source>
</evidence>